<dbReference type="EC" id="2.1.1.163" evidence="2"/>
<dbReference type="InterPro" id="IPR013216">
    <property type="entry name" value="Methyltransf_11"/>
</dbReference>
<dbReference type="Proteomes" id="UP000315017">
    <property type="component" value="Chromosome"/>
</dbReference>
<dbReference type="CDD" id="cd02440">
    <property type="entry name" value="AdoMet_MTases"/>
    <property type="match status" value="1"/>
</dbReference>
<dbReference type="OrthoDB" id="9772751at2"/>
<dbReference type="InterPro" id="IPR029063">
    <property type="entry name" value="SAM-dependent_MTases_sf"/>
</dbReference>
<dbReference type="GO" id="GO:0043770">
    <property type="term" value="F:demethylmenaquinone methyltransferase activity"/>
    <property type="evidence" value="ECO:0007669"/>
    <property type="project" value="UniProtKB-EC"/>
</dbReference>
<organism evidence="2 3">
    <name type="scientific">Anatilimnocola aggregata</name>
    <dbReference type="NCBI Taxonomy" id="2528021"/>
    <lineage>
        <taxon>Bacteria</taxon>
        <taxon>Pseudomonadati</taxon>
        <taxon>Planctomycetota</taxon>
        <taxon>Planctomycetia</taxon>
        <taxon>Pirellulales</taxon>
        <taxon>Pirellulaceae</taxon>
        <taxon>Anatilimnocola</taxon>
    </lineage>
</organism>
<accession>A0A517YFL3</accession>
<dbReference type="GO" id="GO:0008757">
    <property type="term" value="F:S-adenosylmethionine-dependent methyltransferase activity"/>
    <property type="evidence" value="ECO:0007669"/>
    <property type="project" value="InterPro"/>
</dbReference>
<keyword evidence="2" id="KW-0830">Ubiquinone</keyword>
<dbReference type="EMBL" id="CP036274">
    <property type="protein sequence ID" value="QDU29016.1"/>
    <property type="molecule type" value="Genomic_DNA"/>
</dbReference>
<dbReference type="Pfam" id="PF08241">
    <property type="entry name" value="Methyltransf_11"/>
    <property type="match status" value="1"/>
</dbReference>
<evidence type="ECO:0000313" key="3">
    <source>
        <dbReference type="Proteomes" id="UP000315017"/>
    </source>
</evidence>
<proteinExistence type="predicted"/>
<sequence length="204" mass="23183">MGIYSRFVFPLLCDFALDNTVVNEQRRQLLSQVEGAILEIGFGTGLNLPHYPAQTRQITTVDPNEGMSKRAQRRIKGARITVEQHQQRSEMMPFGDGAFDCIVSTFTLCSIADVTQAIKEVFRVLKPEGKFLFLEHGISPEPNIERWQRRLNGIQQWFGDGCHLDRNMKQIISASPFSTVDSTEGYLEKMPKTHGYVYQGVARK</sequence>
<reference evidence="2 3" key="1">
    <citation type="submission" date="2019-02" db="EMBL/GenBank/DDBJ databases">
        <title>Deep-cultivation of Planctomycetes and their phenomic and genomic characterization uncovers novel biology.</title>
        <authorList>
            <person name="Wiegand S."/>
            <person name="Jogler M."/>
            <person name="Boedeker C."/>
            <person name="Pinto D."/>
            <person name="Vollmers J."/>
            <person name="Rivas-Marin E."/>
            <person name="Kohn T."/>
            <person name="Peeters S.H."/>
            <person name="Heuer A."/>
            <person name="Rast P."/>
            <person name="Oberbeckmann S."/>
            <person name="Bunk B."/>
            <person name="Jeske O."/>
            <person name="Meyerdierks A."/>
            <person name="Storesund J.E."/>
            <person name="Kallscheuer N."/>
            <person name="Luecker S."/>
            <person name="Lage O.M."/>
            <person name="Pohl T."/>
            <person name="Merkel B.J."/>
            <person name="Hornburger P."/>
            <person name="Mueller R.-W."/>
            <person name="Bruemmer F."/>
            <person name="Labrenz M."/>
            <person name="Spormann A.M."/>
            <person name="Op den Camp H."/>
            <person name="Overmann J."/>
            <person name="Amann R."/>
            <person name="Jetten M.S.M."/>
            <person name="Mascher T."/>
            <person name="Medema M.H."/>
            <person name="Devos D.P."/>
            <person name="Kaster A.-K."/>
            <person name="Ovreas L."/>
            <person name="Rohde M."/>
            <person name="Galperin M.Y."/>
            <person name="Jogler C."/>
        </authorList>
    </citation>
    <scope>NUCLEOTIDE SEQUENCE [LARGE SCALE GENOMIC DNA]</scope>
    <source>
        <strain evidence="2 3">ETA_A8</strain>
    </source>
</reference>
<protein>
    <submittedName>
        <fullName evidence="2">Ubiquinone/menaquinone biosynthesis C-methyltransferase UbiE</fullName>
        <ecNumber evidence="2">2.1.1.163</ecNumber>
    </submittedName>
</protein>
<keyword evidence="3" id="KW-1185">Reference proteome</keyword>
<name>A0A517YFL3_9BACT</name>
<gene>
    <name evidence="2" type="primary">ubiE_6</name>
    <name evidence="2" type="ORF">ETAA8_41230</name>
</gene>
<evidence type="ECO:0000313" key="2">
    <source>
        <dbReference type="EMBL" id="QDU29016.1"/>
    </source>
</evidence>
<keyword evidence="2" id="KW-0489">Methyltransferase</keyword>
<dbReference type="SUPFAM" id="SSF53335">
    <property type="entry name" value="S-adenosyl-L-methionine-dependent methyltransferases"/>
    <property type="match status" value="1"/>
</dbReference>
<dbReference type="Gene3D" id="3.40.50.150">
    <property type="entry name" value="Vaccinia Virus protein VP39"/>
    <property type="match status" value="1"/>
</dbReference>
<dbReference type="InterPro" id="IPR052356">
    <property type="entry name" value="Thiol_S-MT"/>
</dbReference>
<keyword evidence="2" id="KW-0808">Transferase</keyword>
<dbReference type="PANTHER" id="PTHR45036:SF1">
    <property type="entry name" value="METHYLTRANSFERASE LIKE 7A"/>
    <property type="match status" value="1"/>
</dbReference>
<dbReference type="GO" id="GO:0032259">
    <property type="term" value="P:methylation"/>
    <property type="evidence" value="ECO:0007669"/>
    <property type="project" value="UniProtKB-KW"/>
</dbReference>
<dbReference type="PANTHER" id="PTHR45036">
    <property type="entry name" value="METHYLTRANSFERASE LIKE 7B"/>
    <property type="match status" value="1"/>
</dbReference>
<dbReference type="AlphaFoldDB" id="A0A517YFL3"/>
<feature type="domain" description="Methyltransferase type 11" evidence="1">
    <location>
        <begin position="38"/>
        <end position="133"/>
    </location>
</feature>
<evidence type="ECO:0000259" key="1">
    <source>
        <dbReference type="Pfam" id="PF08241"/>
    </source>
</evidence>
<dbReference type="KEGG" id="aagg:ETAA8_41230"/>